<keyword evidence="1" id="KW-0472">Membrane</keyword>
<keyword evidence="1" id="KW-0812">Transmembrane</keyword>
<gene>
    <name evidence="2" type="ORF">SAMN04487990_1059</name>
</gene>
<evidence type="ECO:0000313" key="3">
    <source>
        <dbReference type="Proteomes" id="UP000198846"/>
    </source>
</evidence>
<protein>
    <submittedName>
        <fullName evidence="2">Uncharacterized protein</fullName>
    </submittedName>
</protein>
<evidence type="ECO:0000256" key="1">
    <source>
        <dbReference type="SAM" id="Phobius"/>
    </source>
</evidence>
<sequence>MEKEQQENPQKKKNIWDLISGIAFVGIGGYRIYTHFFTDEILSNLRLFFAVAFIGFGIYSLYKYSK</sequence>
<dbReference type="OrthoDB" id="1452661at2"/>
<dbReference type="STRING" id="283786.SAMN04487990_1059"/>
<feature type="transmembrane region" description="Helical" evidence="1">
    <location>
        <begin position="45"/>
        <end position="62"/>
    </location>
</feature>
<accession>A0A1H3XI86</accession>
<proteinExistence type="predicted"/>
<feature type="transmembrane region" description="Helical" evidence="1">
    <location>
        <begin position="15"/>
        <end position="33"/>
    </location>
</feature>
<dbReference type="RefSeq" id="WP_092132959.1">
    <property type="nucleotide sequence ID" value="NZ_FNQK01000005.1"/>
</dbReference>
<dbReference type="Proteomes" id="UP000198846">
    <property type="component" value="Unassembled WGS sequence"/>
</dbReference>
<reference evidence="2 3" key="1">
    <citation type="submission" date="2016-10" db="EMBL/GenBank/DDBJ databases">
        <authorList>
            <person name="de Groot N.N."/>
        </authorList>
    </citation>
    <scope>NUCLEOTIDE SEQUENCE [LARGE SCALE GENOMIC DNA]</scope>
    <source>
        <strain evidence="2 3">DSM 23842</strain>
    </source>
</reference>
<dbReference type="AlphaFoldDB" id="A0A1H3XI86"/>
<name>A0A1H3XI86_BIZPA</name>
<evidence type="ECO:0000313" key="2">
    <source>
        <dbReference type="EMBL" id="SDZ98258.1"/>
    </source>
</evidence>
<keyword evidence="1" id="KW-1133">Transmembrane helix</keyword>
<keyword evidence="3" id="KW-1185">Reference proteome</keyword>
<organism evidence="2 3">
    <name type="scientific">Bizionia paragorgiae</name>
    <dbReference type="NCBI Taxonomy" id="283786"/>
    <lineage>
        <taxon>Bacteria</taxon>
        <taxon>Pseudomonadati</taxon>
        <taxon>Bacteroidota</taxon>
        <taxon>Flavobacteriia</taxon>
        <taxon>Flavobacteriales</taxon>
        <taxon>Flavobacteriaceae</taxon>
        <taxon>Bizionia</taxon>
    </lineage>
</organism>
<dbReference type="EMBL" id="FNQK01000005">
    <property type="protein sequence ID" value="SDZ98258.1"/>
    <property type="molecule type" value="Genomic_DNA"/>
</dbReference>